<dbReference type="CDD" id="cd08276">
    <property type="entry name" value="MDR7"/>
    <property type="match status" value="1"/>
</dbReference>
<name>A0A1N6JD66_9BURK</name>
<dbReference type="EMBL" id="FSRU01000001">
    <property type="protein sequence ID" value="SIO42230.1"/>
    <property type="molecule type" value="Genomic_DNA"/>
</dbReference>
<dbReference type="Proteomes" id="UP000184693">
    <property type="component" value="Unassembled WGS sequence"/>
</dbReference>
<protein>
    <submittedName>
        <fullName evidence="2">Alcohol dehydrogenase</fullName>
    </submittedName>
</protein>
<dbReference type="InterPro" id="IPR013149">
    <property type="entry name" value="ADH-like_C"/>
</dbReference>
<dbReference type="PANTHER" id="PTHR45033:SF2">
    <property type="entry name" value="ZINC-TYPE ALCOHOL DEHYDROGENASE-LIKE PROTEIN C1773.06C"/>
    <property type="match status" value="1"/>
</dbReference>
<evidence type="ECO:0000313" key="2">
    <source>
        <dbReference type="EMBL" id="SIO42230.1"/>
    </source>
</evidence>
<dbReference type="RefSeq" id="WP_171991643.1">
    <property type="nucleotide sequence ID" value="NZ_FSRM01000002.1"/>
</dbReference>
<dbReference type="Gene3D" id="3.40.50.720">
    <property type="entry name" value="NAD(P)-binding Rossmann-like Domain"/>
    <property type="match status" value="1"/>
</dbReference>
<evidence type="ECO:0000313" key="4">
    <source>
        <dbReference type="Proteomes" id="UP000184693"/>
    </source>
</evidence>
<dbReference type="Proteomes" id="UP000185151">
    <property type="component" value="Unassembled WGS sequence"/>
</dbReference>
<dbReference type="SUPFAM" id="SSF50129">
    <property type="entry name" value="GroES-like"/>
    <property type="match status" value="1"/>
</dbReference>
<dbReference type="PANTHER" id="PTHR45033">
    <property type="match status" value="1"/>
</dbReference>
<dbReference type="Pfam" id="PF00107">
    <property type="entry name" value="ADH_zinc_N"/>
    <property type="match status" value="1"/>
</dbReference>
<sequence length="339" mass="35842">MPLSMQRWQLPAYGRTNLQLAEVAVPVPGPSQVLVKVQAIALNYRDLRITHDGMGMPLPLPFVPASDMSGEVVVVGPGVTSFAVGDAVINTFFSGWVDGVQPQTSVMFGAPGPGMLSEYVVLNEDSLVLAPRSLDPAQASTLTCAGLTAWFSLTESASTRPGDTVVVIGTGGVALFAVQIAAAQGARVIVISGDDDKLERVRHLGAAYGINRKRTPNWAATVREITGGRGADHVVELAGGDNFGQSMLSLTQAGRISVIGILQGDELRTSVFPLLQARATVQGIGVGPRRALEDLVRAVDWQELKPVIEKTYRFDQLPAALDHLERGSFGKLVVTGPGV</sequence>
<organism evidence="2 5">
    <name type="scientific">Paraburkholderia phenazinium</name>
    <dbReference type="NCBI Taxonomy" id="60549"/>
    <lineage>
        <taxon>Bacteria</taxon>
        <taxon>Pseudomonadati</taxon>
        <taxon>Pseudomonadota</taxon>
        <taxon>Betaproteobacteria</taxon>
        <taxon>Burkholderiales</taxon>
        <taxon>Burkholderiaceae</taxon>
        <taxon>Paraburkholderia</taxon>
    </lineage>
</organism>
<dbReference type="InterPro" id="IPR036291">
    <property type="entry name" value="NAD(P)-bd_dom_sf"/>
</dbReference>
<dbReference type="InterPro" id="IPR011032">
    <property type="entry name" value="GroES-like_sf"/>
</dbReference>
<evidence type="ECO:0000313" key="3">
    <source>
        <dbReference type="EMBL" id="SIO49951.1"/>
    </source>
</evidence>
<dbReference type="InterPro" id="IPR013154">
    <property type="entry name" value="ADH-like_N"/>
</dbReference>
<dbReference type="InterPro" id="IPR052711">
    <property type="entry name" value="Zinc_ADH-like"/>
</dbReference>
<dbReference type="Gene3D" id="3.90.180.10">
    <property type="entry name" value="Medium-chain alcohol dehydrogenases, catalytic domain"/>
    <property type="match status" value="1"/>
</dbReference>
<dbReference type="GO" id="GO:0016491">
    <property type="term" value="F:oxidoreductase activity"/>
    <property type="evidence" value="ECO:0007669"/>
    <property type="project" value="InterPro"/>
</dbReference>
<dbReference type="SMART" id="SM00829">
    <property type="entry name" value="PKS_ER"/>
    <property type="match status" value="1"/>
</dbReference>
<reference evidence="4 5" key="1">
    <citation type="submission" date="2016-11" db="EMBL/GenBank/DDBJ databases">
        <authorList>
            <person name="Jaros S."/>
            <person name="Januszkiewicz K."/>
            <person name="Wedrychowicz H."/>
        </authorList>
    </citation>
    <scope>NUCLEOTIDE SEQUENCE [LARGE SCALE GENOMIC DNA]</scope>
    <source>
        <strain evidence="3 4">GAS86</strain>
        <strain evidence="2 5">GAS95</strain>
    </source>
</reference>
<evidence type="ECO:0000313" key="5">
    <source>
        <dbReference type="Proteomes" id="UP000185151"/>
    </source>
</evidence>
<gene>
    <name evidence="2" type="ORF">SAMN05444165_3039</name>
    <name evidence="3" type="ORF">SAMN05444168_5618</name>
</gene>
<dbReference type="AlphaFoldDB" id="A0A1N6JD66"/>
<feature type="domain" description="Enoyl reductase (ER)" evidence="1">
    <location>
        <begin position="14"/>
        <end position="334"/>
    </location>
</feature>
<evidence type="ECO:0000259" key="1">
    <source>
        <dbReference type="SMART" id="SM00829"/>
    </source>
</evidence>
<dbReference type="InterPro" id="IPR020843">
    <property type="entry name" value="ER"/>
</dbReference>
<dbReference type="Pfam" id="PF08240">
    <property type="entry name" value="ADH_N"/>
    <property type="match status" value="1"/>
</dbReference>
<dbReference type="EMBL" id="FSRM01000002">
    <property type="protein sequence ID" value="SIO49951.1"/>
    <property type="molecule type" value="Genomic_DNA"/>
</dbReference>
<keyword evidence="5" id="KW-1185">Reference proteome</keyword>
<dbReference type="SUPFAM" id="SSF51735">
    <property type="entry name" value="NAD(P)-binding Rossmann-fold domains"/>
    <property type="match status" value="1"/>
</dbReference>
<accession>A0A1N6JD66</accession>
<proteinExistence type="predicted"/>